<keyword evidence="3" id="KW-1185">Reference proteome</keyword>
<feature type="transmembrane region" description="Helical" evidence="1">
    <location>
        <begin position="88"/>
        <end position="105"/>
    </location>
</feature>
<proteinExistence type="predicted"/>
<dbReference type="EMBL" id="JAJJMM010000001">
    <property type="protein sequence ID" value="MCC9066162.1"/>
    <property type="molecule type" value="Genomic_DNA"/>
</dbReference>
<keyword evidence="1" id="KW-0812">Transmembrane</keyword>
<sequence>MNPIFKNTLAVIIGLFVGSVVNMAIILMSSSVIPPPNGADVTTMEGLKATMHLFEPKHFIFPFLAHAIGTFAGAATTALIAANRKTELALAIGSFFLLGGIVNVCTLPSPIWYNILDVVLAYLPMAYLARKLVVSKES</sequence>
<dbReference type="Proteomes" id="UP001430679">
    <property type="component" value="Unassembled WGS sequence"/>
</dbReference>
<gene>
    <name evidence="2" type="ORF">LNP81_24490</name>
</gene>
<reference evidence="2" key="1">
    <citation type="submission" date="2021-11" db="EMBL/GenBank/DDBJ databases">
        <title>Description of novel Flavobacterium species.</title>
        <authorList>
            <person name="Saticioglu I.B."/>
            <person name="Ay H."/>
            <person name="Altun S."/>
            <person name="Duman M."/>
        </authorList>
    </citation>
    <scope>NUCLEOTIDE SEQUENCE</scope>
    <source>
        <strain evidence="2">F-30</strain>
    </source>
</reference>
<evidence type="ECO:0000313" key="2">
    <source>
        <dbReference type="EMBL" id="MCC9066162.1"/>
    </source>
</evidence>
<feature type="transmembrane region" description="Helical" evidence="1">
    <location>
        <begin position="7"/>
        <end position="28"/>
    </location>
</feature>
<keyword evidence="1" id="KW-1133">Transmembrane helix</keyword>
<evidence type="ECO:0000313" key="3">
    <source>
        <dbReference type="Proteomes" id="UP001430679"/>
    </source>
</evidence>
<accession>A0ABS8ML15</accession>
<protein>
    <submittedName>
        <fullName evidence="2">Uncharacterized protein</fullName>
    </submittedName>
</protein>
<evidence type="ECO:0000256" key="1">
    <source>
        <dbReference type="SAM" id="Phobius"/>
    </source>
</evidence>
<feature type="transmembrane region" description="Helical" evidence="1">
    <location>
        <begin position="59"/>
        <end position="81"/>
    </location>
</feature>
<comment type="caution">
    <text evidence="2">The sequence shown here is derived from an EMBL/GenBank/DDBJ whole genome shotgun (WGS) entry which is preliminary data.</text>
</comment>
<keyword evidence="1" id="KW-0472">Membrane</keyword>
<dbReference type="RefSeq" id="WP_230039921.1">
    <property type="nucleotide sequence ID" value="NZ_JAJJMM010000001.1"/>
</dbReference>
<organism evidence="2 3">
    <name type="scientific">Flavobacterium piscisymbiosum</name>
    <dbReference type="NCBI Taxonomy" id="2893753"/>
    <lineage>
        <taxon>Bacteria</taxon>
        <taxon>Pseudomonadati</taxon>
        <taxon>Bacteroidota</taxon>
        <taxon>Flavobacteriia</taxon>
        <taxon>Flavobacteriales</taxon>
        <taxon>Flavobacteriaceae</taxon>
        <taxon>Flavobacterium</taxon>
    </lineage>
</organism>
<name>A0ABS8ML15_9FLAO</name>